<dbReference type="CDD" id="cd00303">
    <property type="entry name" value="retropepsin_like"/>
    <property type="match status" value="1"/>
</dbReference>
<feature type="compositionally biased region" description="Low complexity" evidence="16">
    <location>
        <begin position="151"/>
        <end position="166"/>
    </location>
</feature>
<dbReference type="Pfam" id="PF24626">
    <property type="entry name" value="SH3_Tf2-1"/>
    <property type="match status" value="1"/>
</dbReference>
<dbReference type="OrthoDB" id="415724at2759"/>
<keyword evidence="21" id="KW-1185">Reference proteome</keyword>
<evidence type="ECO:0000313" key="21">
    <source>
        <dbReference type="Proteomes" id="UP000325315"/>
    </source>
</evidence>
<feature type="compositionally biased region" description="Polar residues" evidence="16">
    <location>
        <begin position="126"/>
        <end position="136"/>
    </location>
</feature>
<dbReference type="GO" id="GO:0003677">
    <property type="term" value="F:DNA binding"/>
    <property type="evidence" value="ECO:0007669"/>
    <property type="project" value="UniProtKB-KW"/>
</dbReference>
<keyword evidence="13" id="KW-0238">DNA-binding</keyword>
<feature type="domain" description="Reverse transcriptase/retrotransposon-derived protein RNase H-like" evidence="17">
    <location>
        <begin position="492"/>
        <end position="581"/>
    </location>
</feature>
<dbReference type="InterPro" id="IPR043128">
    <property type="entry name" value="Rev_trsase/Diguanyl_cyclase"/>
</dbReference>
<evidence type="ECO:0000256" key="8">
    <source>
        <dbReference type="ARBA" id="ARBA00022801"/>
    </source>
</evidence>
<dbReference type="Gene3D" id="3.30.70.270">
    <property type="match status" value="2"/>
</dbReference>
<name>A0A5B6V9P7_9ROSI</name>
<keyword evidence="1" id="KW-0645">Protease</keyword>
<sequence length="897" mass="103127">MADDVESNAPAPAQGTMLSESRPISDSKIRAGEFTATVDDDPVRAEFWLENTIRVFDELSCTPAEYVKACKAEELSKEKRKADSEAGDSRKRPINKSYKSLSKKSRDSFNRPNVSFGYSSRDRGKQYSSLKTQATSVPHVGNLSEKDQFQNARRGNTTTRGRPLRNAGNVTSSRGTTKDSAMRSEARAPARAYAIRAREEASSPDVITGTFSLYKTNVIALIDPGSTHSYVCENLVSRKSLPVESIEFVIRVSNPLGKYVLVDNVYKNCPLMTRGYYFLTDLMLLPFAEFDVILGMDWLTLNDAVLKRETVFSKIDLRSGYYQLRVKDSDVPKIAFRTRYGHYEFLVMPFKLTNAPAVFMDLMNQIFRPYLNRFIVVFIDNILTYSQDESEHAEYLRIVLQTLRDKQLYAKFSKCELWLREVRFLGHIISVEGIRVDPSKISAVVDWKPSRNVSKVRSFLGLAGFYRCFVKGFFMIATSMTRLLQKDVKFEWSKKCQQSFDQLKALLTEAPVLVQPESGKEFVIYSDASLNGLGYVLMQEGKVIAYASRQLKPHEKNYLTRDLELAAIVFALKIWRHHLLDLKAKLVFLQQICKAQKYDNELQAKRVQCESTSDSNFQIGSDDCLMFRGGICVPKNFELIQKILHEAHSSCLSVDLGSTKMYNNLKQLYWWSRMKQDITEFVSRCLVCQQKAEHQVPSGLLQPVMVPEWKWDRVTMDFELRLPWDYLCLQRRKMLFGLHGVLVSIILDRDQRFTLQLWKKLQEYLGTSFQSSIKMAQYEALYDYKCRTPLYLTELSEKKIHGVDLIRETEDKVKVIHDTLKAALDQQKSYVDFKHKDIEFQIGDKVFLKVSPWKKILRFGLKGKLSPRFIGPYKIIKRVGLVAYQPALPSELENVTS</sequence>
<evidence type="ECO:0000259" key="18">
    <source>
        <dbReference type="Pfam" id="PF17921"/>
    </source>
</evidence>
<dbReference type="GO" id="GO:0004190">
    <property type="term" value="F:aspartic-type endopeptidase activity"/>
    <property type="evidence" value="ECO:0007669"/>
    <property type="project" value="UniProtKB-KW"/>
</dbReference>
<evidence type="ECO:0000256" key="9">
    <source>
        <dbReference type="ARBA" id="ARBA00022842"/>
    </source>
</evidence>
<dbReference type="InterPro" id="IPR056924">
    <property type="entry name" value="SH3_Tf2-1"/>
</dbReference>
<dbReference type="GO" id="GO:0006310">
    <property type="term" value="P:DNA recombination"/>
    <property type="evidence" value="ECO:0007669"/>
    <property type="project" value="UniProtKB-KW"/>
</dbReference>
<dbReference type="InterPro" id="IPR041577">
    <property type="entry name" value="RT_RNaseH_2"/>
</dbReference>
<proteinExistence type="predicted"/>
<protein>
    <submittedName>
        <fullName evidence="20">DNA/RNA polymerases superfamily protein</fullName>
    </submittedName>
</protein>
<dbReference type="Proteomes" id="UP000325315">
    <property type="component" value="Unassembled WGS sequence"/>
</dbReference>
<dbReference type="AlphaFoldDB" id="A0A5B6V9P7"/>
<organism evidence="20 21">
    <name type="scientific">Gossypium australe</name>
    <dbReference type="NCBI Taxonomy" id="47621"/>
    <lineage>
        <taxon>Eukaryota</taxon>
        <taxon>Viridiplantae</taxon>
        <taxon>Streptophyta</taxon>
        <taxon>Embryophyta</taxon>
        <taxon>Tracheophyta</taxon>
        <taxon>Spermatophyta</taxon>
        <taxon>Magnoliopsida</taxon>
        <taxon>eudicotyledons</taxon>
        <taxon>Gunneridae</taxon>
        <taxon>Pentapetalae</taxon>
        <taxon>rosids</taxon>
        <taxon>malvids</taxon>
        <taxon>Malvales</taxon>
        <taxon>Malvaceae</taxon>
        <taxon>Malvoideae</taxon>
        <taxon>Gossypium</taxon>
    </lineage>
</organism>
<dbReference type="GO" id="GO:0015074">
    <property type="term" value="P:DNA integration"/>
    <property type="evidence" value="ECO:0007669"/>
    <property type="project" value="UniProtKB-KW"/>
</dbReference>
<keyword evidence="3" id="KW-0548">Nucleotidyltransferase</keyword>
<dbReference type="CDD" id="cd01647">
    <property type="entry name" value="RT_LTR"/>
    <property type="match status" value="1"/>
</dbReference>
<dbReference type="EMBL" id="SMMG02000007">
    <property type="protein sequence ID" value="KAA3465912.1"/>
    <property type="molecule type" value="Genomic_DNA"/>
</dbReference>
<evidence type="ECO:0000256" key="5">
    <source>
        <dbReference type="ARBA" id="ARBA00022723"/>
    </source>
</evidence>
<keyword evidence="5" id="KW-0479">Metal-binding</keyword>
<evidence type="ECO:0000256" key="10">
    <source>
        <dbReference type="ARBA" id="ARBA00022908"/>
    </source>
</evidence>
<dbReference type="SUPFAM" id="SSF56672">
    <property type="entry name" value="DNA/RNA polymerases"/>
    <property type="match status" value="1"/>
</dbReference>
<feature type="domain" description="Tf2-1-like SH3-like" evidence="19">
    <location>
        <begin position="843"/>
        <end position="896"/>
    </location>
</feature>
<dbReference type="Pfam" id="PF17921">
    <property type="entry name" value="Integrase_H2C2"/>
    <property type="match status" value="1"/>
</dbReference>
<keyword evidence="6" id="KW-0064">Aspartyl protease</keyword>
<evidence type="ECO:0000256" key="14">
    <source>
        <dbReference type="ARBA" id="ARBA00023172"/>
    </source>
</evidence>
<dbReference type="GO" id="GO:0003887">
    <property type="term" value="F:DNA-directed DNA polymerase activity"/>
    <property type="evidence" value="ECO:0007669"/>
    <property type="project" value="UniProtKB-KW"/>
</dbReference>
<keyword evidence="12" id="KW-0239">DNA-directed DNA polymerase</keyword>
<evidence type="ECO:0000256" key="1">
    <source>
        <dbReference type="ARBA" id="ARBA00022670"/>
    </source>
</evidence>
<dbReference type="PANTHER" id="PTHR37984">
    <property type="entry name" value="PROTEIN CBG26694"/>
    <property type="match status" value="1"/>
</dbReference>
<dbReference type="PANTHER" id="PTHR37984:SF5">
    <property type="entry name" value="PROTEIN NYNRIN-LIKE"/>
    <property type="match status" value="1"/>
</dbReference>
<keyword evidence="11" id="KW-0695">RNA-directed DNA polymerase</keyword>
<dbReference type="GO" id="GO:0004519">
    <property type="term" value="F:endonuclease activity"/>
    <property type="evidence" value="ECO:0007669"/>
    <property type="project" value="UniProtKB-KW"/>
</dbReference>
<dbReference type="InterPro" id="IPR043502">
    <property type="entry name" value="DNA/RNA_pol_sf"/>
</dbReference>
<evidence type="ECO:0000313" key="20">
    <source>
        <dbReference type="EMBL" id="KAA3465912.1"/>
    </source>
</evidence>
<dbReference type="SUPFAM" id="SSF50630">
    <property type="entry name" value="Acid proteases"/>
    <property type="match status" value="1"/>
</dbReference>
<feature type="compositionally biased region" description="Basic and acidic residues" evidence="16">
    <location>
        <begin position="74"/>
        <end position="91"/>
    </location>
</feature>
<dbReference type="Pfam" id="PF17919">
    <property type="entry name" value="RT_RNaseH_2"/>
    <property type="match status" value="1"/>
</dbReference>
<evidence type="ECO:0000256" key="6">
    <source>
        <dbReference type="ARBA" id="ARBA00022750"/>
    </source>
</evidence>
<dbReference type="GO" id="GO:0003964">
    <property type="term" value="F:RNA-directed DNA polymerase activity"/>
    <property type="evidence" value="ECO:0007669"/>
    <property type="project" value="UniProtKB-KW"/>
</dbReference>
<keyword evidence="4" id="KW-0540">Nuclease</keyword>
<dbReference type="GO" id="GO:0006508">
    <property type="term" value="P:proteolysis"/>
    <property type="evidence" value="ECO:0007669"/>
    <property type="project" value="UniProtKB-KW"/>
</dbReference>
<dbReference type="FunFam" id="3.30.70.270:FF:000020">
    <property type="entry name" value="Transposon Tf2-6 polyprotein-like Protein"/>
    <property type="match status" value="1"/>
</dbReference>
<accession>A0A5B6V9P7</accession>
<evidence type="ECO:0000256" key="2">
    <source>
        <dbReference type="ARBA" id="ARBA00022679"/>
    </source>
</evidence>
<dbReference type="InterPro" id="IPR021109">
    <property type="entry name" value="Peptidase_aspartic_dom_sf"/>
</dbReference>
<dbReference type="InterPro" id="IPR041588">
    <property type="entry name" value="Integrase_H2C2"/>
</dbReference>
<keyword evidence="14" id="KW-0233">DNA recombination</keyword>
<keyword evidence="15" id="KW-0511">Multifunctional enzyme</keyword>
<evidence type="ECO:0000256" key="3">
    <source>
        <dbReference type="ARBA" id="ARBA00022695"/>
    </source>
</evidence>
<keyword evidence="7" id="KW-0255">Endonuclease</keyword>
<dbReference type="Gene3D" id="1.10.340.70">
    <property type="match status" value="1"/>
</dbReference>
<dbReference type="InterPro" id="IPR050951">
    <property type="entry name" value="Retrovirus_Pol_polyprotein"/>
</dbReference>
<evidence type="ECO:0000259" key="17">
    <source>
        <dbReference type="Pfam" id="PF17919"/>
    </source>
</evidence>
<keyword evidence="2" id="KW-0808">Transferase</keyword>
<evidence type="ECO:0000259" key="19">
    <source>
        <dbReference type="Pfam" id="PF24626"/>
    </source>
</evidence>
<dbReference type="Pfam" id="PF08284">
    <property type="entry name" value="RVP_2"/>
    <property type="match status" value="1"/>
</dbReference>
<feature type="domain" description="Integrase zinc-binding" evidence="18">
    <location>
        <begin position="638"/>
        <end position="691"/>
    </location>
</feature>
<gene>
    <name evidence="20" type="ORF">EPI10_001046</name>
</gene>
<dbReference type="Gene3D" id="3.10.10.10">
    <property type="entry name" value="HIV Type 1 Reverse Transcriptase, subunit A, domain 1"/>
    <property type="match status" value="1"/>
</dbReference>
<feature type="region of interest" description="Disordered" evidence="16">
    <location>
        <begin position="74"/>
        <end position="185"/>
    </location>
</feature>
<dbReference type="GO" id="GO:0046872">
    <property type="term" value="F:metal ion binding"/>
    <property type="evidence" value="ECO:0007669"/>
    <property type="project" value="UniProtKB-KW"/>
</dbReference>
<evidence type="ECO:0000256" key="15">
    <source>
        <dbReference type="ARBA" id="ARBA00023268"/>
    </source>
</evidence>
<evidence type="ECO:0000256" key="12">
    <source>
        <dbReference type="ARBA" id="ARBA00022932"/>
    </source>
</evidence>
<feature type="compositionally biased region" description="Basic and acidic residues" evidence="16">
    <location>
        <begin position="176"/>
        <end position="185"/>
    </location>
</feature>
<feature type="region of interest" description="Disordered" evidence="16">
    <location>
        <begin position="1"/>
        <end position="33"/>
    </location>
</feature>
<evidence type="ECO:0000256" key="13">
    <source>
        <dbReference type="ARBA" id="ARBA00023125"/>
    </source>
</evidence>
<evidence type="ECO:0000256" key="4">
    <source>
        <dbReference type="ARBA" id="ARBA00022722"/>
    </source>
</evidence>
<evidence type="ECO:0000256" key="11">
    <source>
        <dbReference type="ARBA" id="ARBA00022918"/>
    </source>
</evidence>
<comment type="caution">
    <text evidence="20">The sequence shown here is derived from an EMBL/GenBank/DDBJ whole genome shotgun (WGS) entry which is preliminary data.</text>
</comment>
<keyword evidence="10" id="KW-0229">DNA integration</keyword>
<keyword evidence="9" id="KW-0460">Magnesium</keyword>
<keyword evidence="8" id="KW-0378">Hydrolase</keyword>
<reference evidence="20" key="1">
    <citation type="submission" date="2019-08" db="EMBL/GenBank/DDBJ databases">
        <authorList>
            <person name="Liu F."/>
        </authorList>
    </citation>
    <scope>NUCLEOTIDE SEQUENCE [LARGE SCALE GENOMIC DNA]</scope>
    <source>
        <strain evidence="20">PA1801</strain>
        <tissue evidence="20">Leaf</tissue>
    </source>
</reference>
<evidence type="ECO:0000256" key="16">
    <source>
        <dbReference type="SAM" id="MobiDB-lite"/>
    </source>
</evidence>
<evidence type="ECO:0000256" key="7">
    <source>
        <dbReference type="ARBA" id="ARBA00022759"/>
    </source>
</evidence>